<evidence type="ECO:0000256" key="6">
    <source>
        <dbReference type="ARBA" id="ARBA00022840"/>
    </source>
</evidence>
<dbReference type="InterPro" id="IPR004365">
    <property type="entry name" value="NA-bd_OB_tRNA"/>
</dbReference>
<feature type="binding site" evidence="9">
    <location>
        <begin position="220"/>
        <end position="222"/>
    </location>
    <ligand>
        <name>ATP</name>
        <dbReference type="ChEBI" id="CHEBI:30616"/>
    </ligand>
</feature>
<keyword evidence="9" id="KW-0460">Magnesium</keyword>
<keyword evidence="9" id="KW-0479">Metal-binding</keyword>
<comment type="catalytic activity">
    <reaction evidence="9">
        <text>tRNA(Asp) + L-aspartate + ATP = L-aspartyl-tRNA(Asp) + AMP + diphosphate</text>
        <dbReference type="Rhea" id="RHEA:19649"/>
        <dbReference type="Rhea" id="RHEA-COMP:9660"/>
        <dbReference type="Rhea" id="RHEA-COMP:9678"/>
        <dbReference type="ChEBI" id="CHEBI:29991"/>
        <dbReference type="ChEBI" id="CHEBI:30616"/>
        <dbReference type="ChEBI" id="CHEBI:33019"/>
        <dbReference type="ChEBI" id="CHEBI:78442"/>
        <dbReference type="ChEBI" id="CHEBI:78516"/>
        <dbReference type="ChEBI" id="CHEBI:456215"/>
        <dbReference type="EC" id="6.1.1.12"/>
    </reaction>
</comment>
<comment type="caution">
    <text evidence="11">The sequence shown here is derived from an EMBL/GenBank/DDBJ whole genome shotgun (WGS) entry which is preliminary data.</text>
</comment>
<evidence type="ECO:0000256" key="3">
    <source>
        <dbReference type="ARBA" id="ARBA00022490"/>
    </source>
</evidence>
<dbReference type="GO" id="GO:0003723">
    <property type="term" value="F:RNA binding"/>
    <property type="evidence" value="ECO:0007669"/>
    <property type="project" value="TreeGrafter"/>
</dbReference>
<keyword evidence="6 9" id="KW-0067">ATP-binding</keyword>
<comment type="similarity">
    <text evidence="2 9">Belongs to the class-II aminoacyl-tRNA synthetase family. Type 2 subfamily.</text>
</comment>
<protein>
    <recommendedName>
        <fullName evidence="9">Aspartate--tRNA ligase</fullName>
        <ecNumber evidence="9">6.1.1.12</ecNumber>
    </recommendedName>
    <alternativeName>
        <fullName evidence="9">Aspartyl-tRNA synthetase</fullName>
        <shortName evidence="9">AspRS</shortName>
    </alternativeName>
</protein>
<keyword evidence="7 9" id="KW-0648">Protein biosynthesis</keyword>
<evidence type="ECO:0000256" key="9">
    <source>
        <dbReference type="HAMAP-Rule" id="MF_02075"/>
    </source>
</evidence>
<comment type="subcellular location">
    <subcellularLocation>
        <location evidence="1 9">Cytoplasm</location>
    </subcellularLocation>
</comment>
<feature type="binding site" evidence="9">
    <location>
        <position position="364"/>
    </location>
    <ligand>
        <name>L-aspartate</name>
        <dbReference type="ChEBI" id="CHEBI:29991"/>
    </ligand>
</feature>
<feature type="binding site" evidence="9">
    <location>
        <begin position="409"/>
        <end position="412"/>
    </location>
    <ligand>
        <name>ATP</name>
        <dbReference type="ChEBI" id="CHEBI:30616"/>
    </ligand>
</feature>
<evidence type="ECO:0000313" key="12">
    <source>
        <dbReference type="Proteomes" id="UP000646946"/>
    </source>
</evidence>
<dbReference type="PROSITE" id="PS50862">
    <property type="entry name" value="AA_TRNA_LIGASE_II"/>
    <property type="match status" value="1"/>
</dbReference>
<dbReference type="InterPro" id="IPR012340">
    <property type="entry name" value="NA-bd_OB-fold"/>
</dbReference>
<dbReference type="Pfam" id="PF00152">
    <property type="entry name" value="tRNA-synt_2"/>
    <property type="match status" value="1"/>
</dbReference>
<sequence length="438" mass="50044">MELDNLENWRKSHYANEITPKSDGKKVVLMGWMREIRLHGKLAFIVLADRSGDCQITIKEEENSKFFEKIRSLNREDVIAVKGTVKKTKQTVRGVEVLLSDFKLLNRAQTPLPLDVAEKTPALFDTRLDNRVLDLRKPKVLVIFKIRGEILRAAREYFAKNNFMEIETPKIIATATEGGAELFPVSYFDKAAFLRQSPQLYKELMTACFEKVFEIGPIFRAEPSETTRHIAEVTQMDIEIGFATEEDTWEVFDDLIPYIYSSVKKNCADELKILSADLKVPKAPFKRVSYTEVLEALSKKGLKLKWGEDTPPHGEKLITEIYKGPVIVYGYPSELKPFYIAIHEKDSKISHGFDLIMEGLEIASGGRRIHDPKIYESRLKAKGLNPDNFKEITKFYHLGMPPHSGWAIGVDRLVQVICGLQNVREAVLFPRDVKRLTP</sequence>
<comment type="subunit">
    <text evidence="9">Homodimer.</text>
</comment>
<evidence type="ECO:0000256" key="8">
    <source>
        <dbReference type="ARBA" id="ARBA00023146"/>
    </source>
</evidence>
<evidence type="ECO:0000256" key="1">
    <source>
        <dbReference type="ARBA" id="ARBA00004496"/>
    </source>
</evidence>
<name>A0A832UNF2_9ARCH</name>
<accession>A0A832UNF2</accession>
<comment type="caution">
    <text evidence="9">Lacks conserved residue(s) required for the propagation of feature annotation.</text>
</comment>
<dbReference type="CDD" id="cd00776">
    <property type="entry name" value="AsxRS_core"/>
    <property type="match status" value="1"/>
</dbReference>
<dbReference type="HAMAP" id="MF_02075">
    <property type="entry name" value="Asp_tRNA_synth_type2"/>
    <property type="match status" value="1"/>
</dbReference>
<feature type="binding site" evidence="9">
    <location>
        <position position="361"/>
    </location>
    <ligand>
        <name>Mg(2+)</name>
        <dbReference type="ChEBI" id="CHEBI:18420"/>
        <label>2</label>
    </ligand>
</feature>
<keyword evidence="8 9" id="KW-0030">Aminoacyl-tRNA synthetase</keyword>
<dbReference type="InterPro" id="IPR006195">
    <property type="entry name" value="aa-tRNA-synth_II"/>
</dbReference>
<dbReference type="InterPro" id="IPR002312">
    <property type="entry name" value="Asp/Asn-tRNA-synth_IIb"/>
</dbReference>
<evidence type="ECO:0000256" key="4">
    <source>
        <dbReference type="ARBA" id="ARBA00022598"/>
    </source>
</evidence>
<dbReference type="GO" id="GO:0006422">
    <property type="term" value="P:aspartyl-tRNA aminoacylation"/>
    <property type="evidence" value="ECO:0007669"/>
    <property type="project" value="UniProtKB-UniRule"/>
</dbReference>
<evidence type="ECO:0000256" key="7">
    <source>
        <dbReference type="ARBA" id="ARBA00022917"/>
    </source>
</evidence>
<dbReference type="AlphaFoldDB" id="A0A832UNF2"/>
<dbReference type="NCBIfam" id="TIGR00458">
    <property type="entry name" value="aspS_nondisc"/>
    <property type="match status" value="1"/>
</dbReference>
<feature type="binding site" evidence="9">
    <location>
        <position position="364"/>
    </location>
    <ligand>
        <name>Mg(2+)</name>
        <dbReference type="ChEBI" id="CHEBI:18420"/>
        <label>2</label>
    </ligand>
</feature>
<reference evidence="11 12" key="1">
    <citation type="journal article" name="Nat. Commun.">
        <title>Undinarchaeota illuminate DPANN phylogeny and the impact of gene transfer on archaeal evolution.</title>
        <authorList>
            <person name="Dombrowski N."/>
            <person name="Williams T.A."/>
            <person name="Sun J."/>
            <person name="Woodcroft B.J."/>
            <person name="Lee J.H."/>
            <person name="Minh B.Q."/>
            <person name="Rinke C."/>
            <person name="Spang A."/>
        </authorList>
    </citation>
    <scope>NUCLEOTIDE SEQUENCE [LARGE SCALE GENOMIC DNA]</scope>
    <source>
        <strain evidence="11">MAG_bin1129</strain>
    </source>
</reference>
<comment type="cofactor">
    <cofactor evidence="9">
        <name>Mg(2+)</name>
        <dbReference type="ChEBI" id="CHEBI:18420"/>
    </cofactor>
    <text evidence="9">Binds 3 Mg(2+) cations per subunit. The strongest magnesium site (Mg1) is bound to the beta- and gamma-phosphates of ATP and four water molecules complete its coordination sphere.</text>
</comment>
<dbReference type="PRINTS" id="PR01042">
    <property type="entry name" value="TRNASYNTHASP"/>
</dbReference>
<dbReference type="GO" id="GO:0004815">
    <property type="term" value="F:aspartate-tRNA ligase activity"/>
    <property type="evidence" value="ECO:0007669"/>
    <property type="project" value="UniProtKB-UniRule"/>
</dbReference>
<dbReference type="NCBIfam" id="NF003483">
    <property type="entry name" value="PRK05159.1"/>
    <property type="match status" value="1"/>
</dbReference>
<dbReference type="InterPro" id="IPR004364">
    <property type="entry name" value="Aa-tRNA-synt_II"/>
</dbReference>
<feature type="domain" description="Aminoacyl-transfer RNA synthetases class-II family profile" evidence="10">
    <location>
        <begin position="144"/>
        <end position="438"/>
    </location>
</feature>
<feature type="binding site" evidence="9">
    <location>
        <position position="177"/>
    </location>
    <ligand>
        <name>L-aspartate</name>
        <dbReference type="ChEBI" id="CHEBI:29991"/>
    </ligand>
</feature>
<dbReference type="SUPFAM" id="SSF50249">
    <property type="entry name" value="Nucleic acid-binding proteins"/>
    <property type="match status" value="1"/>
</dbReference>
<dbReference type="EC" id="6.1.1.12" evidence="9"/>
<comment type="function">
    <text evidence="9">Catalyzes the attachment of L-aspartate to tRNA(Asp) in a two-step reaction: L-aspartate is first activated by ATP to form Asp-AMP and then transferred to the acceptor end of tRNA(Asp).</text>
</comment>
<evidence type="ECO:0000313" key="11">
    <source>
        <dbReference type="EMBL" id="HIK00389.1"/>
    </source>
</evidence>
<dbReference type="EMBL" id="DVAB01000023">
    <property type="protein sequence ID" value="HIK00389.1"/>
    <property type="molecule type" value="Genomic_DNA"/>
</dbReference>
<dbReference type="Proteomes" id="UP000646946">
    <property type="component" value="Unassembled WGS sequence"/>
</dbReference>
<feature type="binding site" evidence="9">
    <location>
        <position position="361"/>
    </location>
    <ligand>
        <name>Mg(2+)</name>
        <dbReference type="ChEBI" id="CHEBI:18420"/>
        <label>3</label>
    </ligand>
</feature>
<feature type="binding site" evidence="9">
    <location>
        <position position="368"/>
    </location>
    <ligand>
        <name>L-aspartate</name>
        <dbReference type="ChEBI" id="CHEBI:29991"/>
    </ligand>
</feature>
<dbReference type="Gene3D" id="3.30.930.10">
    <property type="entry name" value="Bira Bifunctional Protein, Domain 2"/>
    <property type="match status" value="1"/>
</dbReference>
<dbReference type="Pfam" id="PF01336">
    <property type="entry name" value="tRNA_anti-codon"/>
    <property type="match status" value="1"/>
</dbReference>
<proteinExistence type="inferred from homology"/>
<dbReference type="GO" id="GO:0000287">
    <property type="term" value="F:magnesium ion binding"/>
    <property type="evidence" value="ECO:0007669"/>
    <property type="project" value="UniProtKB-UniRule"/>
</dbReference>
<keyword evidence="5 9" id="KW-0547">Nucleotide-binding</keyword>
<keyword evidence="12" id="KW-1185">Reference proteome</keyword>
<evidence type="ECO:0000259" key="10">
    <source>
        <dbReference type="PROSITE" id="PS50862"/>
    </source>
</evidence>
<dbReference type="PANTHER" id="PTHR43450">
    <property type="entry name" value="ASPARTYL-TRNA SYNTHETASE"/>
    <property type="match status" value="1"/>
</dbReference>
<evidence type="ECO:0000256" key="2">
    <source>
        <dbReference type="ARBA" id="ARBA00005312"/>
    </source>
</evidence>
<dbReference type="GO" id="GO:0005524">
    <property type="term" value="F:ATP binding"/>
    <property type="evidence" value="ECO:0007669"/>
    <property type="project" value="UniProtKB-UniRule"/>
</dbReference>
<feature type="binding site" evidence="9">
    <location>
        <position position="220"/>
    </location>
    <ligand>
        <name>L-aspartate</name>
        <dbReference type="ChEBI" id="CHEBI:29991"/>
    </ligand>
</feature>
<keyword evidence="4 9" id="KW-0436">Ligase</keyword>
<feature type="region of interest" description="Aspartate" evidence="9">
    <location>
        <begin position="199"/>
        <end position="202"/>
    </location>
</feature>
<dbReference type="GO" id="GO:0017101">
    <property type="term" value="C:aminoacyl-tRNA synthetase multienzyme complex"/>
    <property type="evidence" value="ECO:0007669"/>
    <property type="project" value="TreeGrafter"/>
</dbReference>
<dbReference type="PANTHER" id="PTHR43450:SF1">
    <property type="entry name" value="ASPARTATE--TRNA LIGASE, CYTOPLASMIC"/>
    <property type="match status" value="1"/>
</dbReference>
<organism evidence="11 12">
    <name type="scientific">Candidatus Naiadarchaeum limnaeum</name>
    <dbReference type="NCBI Taxonomy" id="2756139"/>
    <lineage>
        <taxon>Archaea</taxon>
        <taxon>Candidatus Undinarchaeota</taxon>
        <taxon>Candidatus Undinarchaeia</taxon>
        <taxon>Candidatus Naiadarchaeales</taxon>
        <taxon>Candidatus Naiadarchaeaceae</taxon>
        <taxon>Candidatus Naiadarchaeum</taxon>
    </lineage>
</organism>
<dbReference type="SUPFAM" id="SSF55681">
    <property type="entry name" value="Class II aaRS and biotin synthetases"/>
    <property type="match status" value="1"/>
</dbReference>
<keyword evidence="3 9" id="KW-0963">Cytoplasm</keyword>
<dbReference type="Gene3D" id="2.40.50.140">
    <property type="entry name" value="Nucleic acid-binding proteins"/>
    <property type="match status" value="1"/>
</dbReference>
<evidence type="ECO:0000256" key="5">
    <source>
        <dbReference type="ARBA" id="ARBA00022741"/>
    </source>
</evidence>
<feature type="binding site" evidence="9">
    <location>
        <position position="361"/>
    </location>
    <ligand>
        <name>ATP</name>
        <dbReference type="ChEBI" id="CHEBI:30616"/>
    </ligand>
</feature>
<dbReference type="InterPro" id="IPR004523">
    <property type="entry name" value="Asp-tRNA_synthase_2"/>
</dbReference>
<dbReference type="InterPro" id="IPR045864">
    <property type="entry name" value="aa-tRNA-synth_II/BPL/LPL"/>
</dbReference>
<dbReference type="GO" id="GO:0005829">
    <property type="term" value="C:cytosol"/>
    <property type="evidence" value="ECO:0007669"/>
    <property type="project" value="TreeGrafter"/>
</dbReference>
<gene>
    <name evidence="9 11" type="primary">aspS</name>
    <name evidence="11" type="ORF">H1016_02500</name>
</gene>